<dbReference type="Pfam" id="PF05938">
    <property type="entry name" value="Self-incomp_S1"/>
    <property type="match status" value="1"/>
</dbReference>
<dbReference type="PANTHER" id="PTHR31232">
    <property type="match status" value="1"/>
</dbReference>
<keyword evidence="8" id="KW-1185">Reference proteome</keyword>
<dbReference type="Proteomes" id="UP000231279">
    <property type="component" value="Unassembled WGS sequence"/>
</dbReference>
<keyword evidence="5 6" id="KW-0732">Signal</keyword>
<dbReference type="GO" id="GO:0060320">
    <property type="term" value="P:rejection of self pollen"/>
    <property type="evidence" value="ECO:0007669"/>
    <property type="project" value="UniProtKB-KW"/>
</dbReference>
<evidence type="ECO:0000256" key="4">
    <source>
        <dbReference type="ARBA" id="ARBA00022525"/>
    </source>
</evidence>
<name>A0A2G9I3W7_9LAMI</name>
<dbReference type="PANTHER" id="PTHR31232:SF61">
    <property type="entry name" value="S-PROTEIN HOMOLOG"/>
    <property type="match status" value="1"/>
</dbReference>
<evidence type="ECO:0000313" key="8">
    <source>
        <dbReference type="Proteomes" id="UP000231279"/>
    </source>
</evidence>
<proteinExistence type="inferred from homology"/>
<gene>
    <name evidence="7" type="ORF">CDL12_02818</name>
</gene>
<feature type="signal peptide" evidence="6">
    <location>
        <begin position="1"/>
        <end position="20"/>
    </location>
</feature>
<evidence type="ECO:0000256" key="3">
    <source>
        <dbReference type="ARBA" id="ARBA00022471"/>
    </source>
</evidence>
<organism evidence="7 8">
    <name type="scientific">Handroanthus impetiginosus</name>
    <dbReference type="NCBI Taxonomy" id="429701"/>
    <lineage>
        <taxon>Eukaryota</taxon>
        <taxon>Viridiplantae</taxon>
        <taxon>Streptophyta</taxon>
        <taxon>Embryophyta</taxon>
        <taxon>Tracheophyta</taxon>
        <taxon>Spermatophyta</taxon>
        <taxon>Magnoliopsida</taxon>
        <taxon>eudicotyledons</taxon>
        <taxon>Gunneridae</taxon>
        <taxon>Pentapetalae</taxon>
        <taxon>asterids</taxon>
        <taxon>lamiids</taxon>
        <taxon>Lamiales</taxon>
        <taxon>Bignoniaceae</taxon>
        <taxon>Crescentiina</taxon>
        <taxon>Tabebuia alliance</taxon>
        <taxon>Handroanthus</taxon>
    </lineage>
</organism>
<dbReference type="AlphaFoldDB" id="A0A2G9I3W7"/>
<comment type="subcellular location">
    <subcellularLocation>
        <location evidence="1 6">Secreted</location>
    </subcellularLocation>
</comment>
<keyword evidence="4 6" id="KW-0964">Secreted</keyword>
<dbReference type="GO" id="GO:0005576">
    <property type="term" value="C:extracellular region"/>
    <property type="evidence" value="ECO:0007669"/>
    <property type="project" value="UniProtKB-SubCell"/>
</dbReference>
<dbReference type="InterPro" id="IPR010264">
    <property type="entry name" value="Self-incomp_S1"/>
</dbReference>
<feature type="chain" id="PRO_5043100425" description="S-protein homolog" evidence="6">
    <location>
        <begin position="21"/>
        <end position="89"/>
    </location>
</feature>
<evidence type="ECO:0000256" key="1">
    <source>
        <dbReference type="ARBA" id="ARBA00004613"/>
    </source>
</evidence>
<evidence type="ECO:0000313" key="7">
    <source>
        <dbReference type="EMBL" id="PIN24467.1"/>
    </source>
</evidence>
<accession>A0A2G9I3W7</accession>
<evidence type="ECO:0000256" key="5">
    <source>
        <dbReference type="ARBA" id="ARBA00022729"/>
    </source>
</evidence>
<dbReference type="OrthoDB" id="876876at2759"/>
<evidence type="ECO:0000256" key="2">
    <source>
        <dbReference type="ARBA" id="ARBA00005581"/>
    </source>
</evidence>
<protein>
    <recommendedName>
        <fullName evidence="6">S-protein homolog</fullName>
    </recommendedName>
</protein>
<dbReference type="STRING" id="429701.A0A2G9I3W7"/>
<evidence type="ECO:0000256" key="6">
    <source>
        <dbReference type="RuleBase" id="RU367044"/>
    </source>
</evidence>
<comment type="caution">
    <text evidence="7">The sequence shown here is derived from an EMBL/GenBank/DDBJ whole genome shotgun (WGS) entry which is preliminary data.</text>
</comment>
<reference evidence="8" key="1">
    <citation type="journal article" date="2018" name="Gigascience">
        <title>Genome assembly of the Pink Ipe (Handroanthus impetiginosus, Bignoniaceae), a highly valued, ecologically keystone Neotropical timber forest tree.</title>
        <authorList>
            <person name="Silva-Junior O.B."/>
            <person name="Grattapaglia D."/>
            <person name="Novaes E."/>
            <person name="Collevatti R.G."/>
        </authorList>
    </citation>
    <scope>NUCLEOTIDE SEQUENCE [LARGE SCALE GENOMIC DNA]</scope>
    <source>
        <strain evidence="8">cv. UFG-1</strain>
    </source>
</reference>
<dbReference type="EMBL" id="NKXS01000415">
    <property type="protein sequence ID" value="PIN24467.1"/>
    <property type="molecule type" value="Genomic_DNA"/>
</dbReference>
<sequence>MIKIILLFLEIIILQSCVSGCSFLTGKHEVHIIGHFPSKSSPLKLHCASKNDDLGYQTLSTNQDFHRKFCENIIPILYFFVIFGGDQRK</sequence>
<keyword evidence="3 6" id="KW-0713">Self-incompatibility</keyword>
<comment type="similarity">
    <text evidence="2 6">Belongs to the plant self-incompatibility (S1) protein family.</text>
</comment>